<keyword evidence="1" id="KW-0732">Signal</keyword>
<dbReference type="Proteomes" id="UP001612741">
    <property type="component" value="Unassembled WGS sequence"/>
</dbReference>
<organism evidence="2 3">
    <name type="scientific">Nonomuraea typhae</name>
    <dbReference type="NCBI Taxonomy" id="2603600"/>
    <lineage>
        <taxon>Bacteria</taxon>
        <taxon>Bacillati</taxon>
        <taxon>Actinomycetota</taxon>
        <taxon>Actinomycetes</taxon>
        <taxon>Streptosporangiales</taxon>
        <taxon>Streptosporangiaceae</taxon>
        <taxon>Nonomuraea</taxon>
    </lineage>
</organism>
<dbReference type="EMBL" id="JBITGY010000024">
    <property type="protein sequence ID" value="MFI6505832.1"/>
    <property type="molecule type" value="Genomic_DNA"/>
</dbReference>
<dbReference type="RefSeq" id="WP_397092238.1">
    <property type="nucleotide sequence ID" value="NZ_JBITGY010000024.1"/>
</dbReference>
<reference evidence="2 3" key="1">
    <citation type="submission" date="2024-10" db="EMBL/GenBank/DDBJ databases">
        <title>The Natural Products Discovery Center: Release of the First 8490 Sequenced Strains for Exploring Actinobacteria Biosynthetic Diversity.</title>
        <authorList>
            <person name="Kalkreuter E."/>
            <person name="Kautsar S.A."/>
            <person name="Yang D."/>
            <person name="Bader C.D."/>
            <person name="Teijaro C.N."/>
            <person name="Fluegel L."/>
            <person name="Davis C.M."/>
            <person name="Simpson J.R."/>
            <person name="Lauterbach L."/>
            <person name="Steele A.D."/>
            <person name="Gui C."/>
            <person name="Meng S."/>
            <person name="Li G."/>
            <person name="Viehrig K."/>
            <person name="Ye F."/>
            <person name="Su P."/>
            <person name="Kiefer A.F."/>
            <person name="Nichols A."/>
            <person name="Cepeda A.J."/>
            <person name="Yan W."/>
            <person name="Fan B."/>
            <person name="Jiang Y."/>
            <person name="Adhikari A."/>
            <person name="Zheng C.-J."/>
            <person name="Schuster L."/>
            <person name="Cowan T.M."/>
            <person name="Smanski M.J."/>
            <person name="Chevrette M.G."/>
            <person name="De Carvalho L.P.S."/>
            <person name="Shen B."/>
        </authorList>
    </citation>
    <scope>NUCLEOTIDE SEQUENCE [LARGE SCALE GENOMIC DNA]</scope>
    <source>
        <strain evidence="2 3">NPDC050545</strain>
    </source>
</reference>
<comment type="caution">
    <text evidence="2">The sequence shown here is derived from an EMBL/GenBank/DDBJ whole genome shotgun (WGS) entry which is preliminary data.</text>
</comment>
<evidence type="ECO:0000313" key="2">
    <source>
        <dbReference type="EMBL" id="MFI6505832.1"/>
    </source>
</evidence>
<evidence type="ECO:0000313" key="3">
    <source>
        <dbReference type="Proteomes" id="UP001612741"/>
    </source>
</evidence>
<gene>
    <name evidence="2" type="ORF">ACIBG2_51225</name>
</gene>
<accession>A0ABW7ZD29</accession>
<protein>
    <submittedName>
        <fullName evidence="2">Uncharacterized protein</fullName>
    </submittedName>
</protein>
<name>A0ABW7ZD29_9ACTN</name>
<sequence>MRLRERVAAISAAILSAGLVLSTTTPAHAVPDNCTVTTYGVWMVTSTCTTGTGEHRVSAVYINSGGHPQSATGDWAPVGGLSVAYTSGYVTYSWVTKRG</sequence>
<proteinExistence type="predicted"/>
<evidence type="ECO:0000256" key="1">
    <source>
        <dbReference type="SAM" id="SignalP"/>
    </source>
</evidence>
<keyword evidence="3" id="KW-1185">Reference proteome</keyword>
<feature type="signal peptide" evidence="1">
    <location>
        <begin position="1"/>
        <end position="29"/>
    </location>
</feature>
<feature type="chain" id="PRO_5047149479" evidence="1">
    <location>
        <begin position="30"/>
        <end position="99"/>
    </location>
</feature>